<dbReference type="Proteomes" id="UP000177801">
    <property type="component" value="Unassembled WGS sequence"/>
</dbReference>
<dbReference type="GO" id="GO:0008270">
    <property type="term" value="F:zinc ion binding"/>
    <property type="evidence" value="ECO:0007669"/>
    <property type="project" value="InterPro"/>
</dbReference>
<dbReference type="InterPro" id="IPR002711">
    <property type="entry name" value="HNH"/>
</dbReference>
<accession>A0A1G1ZFD6</accession>
<dbReference type="InterPro" id="IPR003615">
    <property type="entry name" value="HNH_nuc"/>
</dbReference>
<dbReference type="EMBL" id="MHJD01000005">
    <property type="protein sequence ID" value="OGY62680.1"/>
    <property type="molecule type" value="Genomic_DNA"/>
</dbReference>
<reference evidence="2 3" key="1">
    <citation type="journal article" date="2016" name="Nat. Commun.">
        <title>Thousands of microbial genomes shed light on interconnected biogeochemical processes in an aquifer system.</title>
        <authorList>
            <person name="Anantharaman K."/>
            <person name="Brown C.T."/>
            <person name="Hug L.A."/>
            <person name="Sharon I."/>
            <person name="Castelle C.J."/>
            <person name="Probst A.J."/>
            <person name="Thomas B.C."/>
            <person name="Singh A."/>
            <person name="Wilkins M.J."/>
            <person name="Karaoz U."/>
            <person name="Brodie E.L."/>
            <person name="Williams K.H."/>
            <person name="Hubbard S.S."/>
            <person name="Banfield J.F."/>
        </authorList>
    </citation>
    <scope>NUCLEOTIDE SEQUENCE [LARGE SCALE GENOMIC DNA]</scope>
</reference>
<dbReference type="CDD" id="cd00085">
    <property type="entry name" value="HNHc"/>
    <property type="match status" value="1"/>
</dbReference>
<dbReference type="Pfam" id="PF01844">
    <property type="entry name" value="HNH"/>
    <property type="match status" value="1"/>
</dbReference>
<dbReference type="SMART" id="SM00507">
    <property type="entry name" value="HNHc"/>
    <property type="match status" value="1"/>
</dbReference>
<dbReference type="PANTHER" id="PTHR39639:SF1">
    <property type="entry name" value="DUF262 DOMAIN-CONTAINING PROTEIN"/>
    <property type="match status" value="1"/>
</dbReference>
<dbReference type="AlphaFoldDB" id="A0A1G1ZFD6"/>
<evidence type="ECO:0000313" key="3">
    <source>
        <dbReference type="Proteomes" id="UP000177801"/>
    </source>
</evidence>
<dbReference type="GO" id="GO:0004519">
    <property type="term" value="F:endonuclease activity"/>
    <property type="evidence" value="ECO:0007669"/>
    <property type="project" value="InterPro"/>
</dbReference>
<organism evidence="2 3">
    <name type="scientific">Candidatus Colwellbacteria bacterium RIFCSPLOWO2_12_FULL_46_17</name>
    <dbReference type="NCBI Taxonomy" id="1797695"/>
    <lineage>
        <taxon>Bacteria</taxon>
        <taxon>Candidatus Colwelliibacteriota</taxon>
    </lineage>
</organism>
<evidence type="ECO:0000313" key="2">
    <source>
        <dbReference type="EMBL" id="OGY62680.1"/>
    </source>
</evidence>
<name>A0A1G1ZFD6_9BACT</name>
<dbReference type="Gene3D" id="1.10.30.50">
    <property type="match status" value="1"/>
</dbReference>
<dbReference type="GO" id="GO:0003676">
    <property type="term" value="F:nucleic acid binding"/>
    <property type="evidence" value="ECO:0007669"/>
    <property type="project" value="InterPro"/>
</dbReference>
<gene>
    <name evidence="2" type="ORF">A3G58_00745</name>
</gene>
<protein>
    <recommendedName>
        <fullName evidence="1">HNH nuclease domain-containing protein</fullName>
    </recommendedName>
</protein>
<dbReference type="PANTHER" id="PTHR39639">
    <property type="entry name" value="CHROMOSOME 16, WHOLE GENOME SHOTGUN SEQUENCE"/>
    <property type="match status" value="1"/>
</dbReference>
<dbReference type="Pfam" id="PF03235">
    <property type="entry name" value="GmrSD_N"/>
    <property type="match status" value="1"/>
</dbReference>
<proteinExistence type="predicted"/>
<feature type="domain" description="HNH nuclease" evidence="1">
    <location>
        <begin position="353"/>
        <end position="404"/>
    </location>
</feature>
<sequence>MSKPHISYKDFSINELKELGNKRFVFNTEYQRGPVWKTRQRQRLIDSLIQEYTIGALVLRNIGGTRIAKYEVLDGQQRLASIFAYLKGDFKTSRSSETPDLSFKDLKSKSTMYARFIAAPVFAVILQGGEEQDIAEIFTRLQEGTPLNTAEKLNAYTVRGKMRGSVIEWSNHNFFKNIAINANRFNHREICARFALVELGTDFENRRFPNLRFSDLSKMYEEHNEALPPKLDRRVRDILNFLHKSLGKDAELFIMNKTDLLQIYLLCSYLLRGNYSVKNDKFRSDFQDFTRKFISDVGDVSKRGVHEKYRDLRGRGQTPENIEKRFKIMWDLLSKSVKLKKTDENRLFTPVQKQKIYTLADGVCERCEKKVVPSQANYHHKVQYKNLGITGVENGALMHKKCHTEHHKQYGF</sequence>
<dbReference type="InterPro" id="IPR004919">
    <property type="entry name" value="GmrSD_N"/>
</dbReference>
<evidence type="ECO:0000259" key="1">
    <source>
        <dbReference type="SMART" id="SM00507"/>
    </source>
</evidence>
<comment type="caution">
    <text evidence="2">The sequence shown here is derived from an EMBL/GenBank/DDBJ whole genome shotgun (WGS) entry which is preliminary data.</text>
</comment>